<dbReference type="InterPro" id="IPR041255">
    <property type="entry name" value="LpxI_N"/>
</dbReference>
<dbReference type="InterPro" id="IPR043167">
    <property type="entry name" value="LpxI_C_sf"/>
</dbReference>
<feature type="domain" description="LpxI N-terminal" evidence="2">
    <location>
        <begin position="3"/>
        <end position="133"/>
    </location>
</feature>
<dbReference type="Gene3D" id="3.40.140.80">
    <property type="match status" value="1"/>
</dbReference>
<evidence type="ECO:0000313" key="3">
    <source>
        <dbReference type="EMBL" id="TDX59208.1"/>
    </source>
</evidence>
<evidence type="ECO:0000259" key="1">
    <source>
        <dbReference type="Pfam" id="PF06230"/>
    </source>
</evidence>
<name>A0A4R8HI80_9FIRM</name>
<organism evidence="3 4">
    <name type="scientific">Orenia marismortui</name>
    <dbReference type="NCBI Taxonomy" id="46469"/>
    <lineage>
        <taxon>Bacteria</taxon>
        <taxon>Bacillati</taxon>
        <taxon>Bacillota</taxon>
        <taxon>Clostridia</taxon>
        <taxon>Halanaerobiales</taxon>
        <taxon>Halobacteroidaceae</taxon>
        <taxon>Orenia</taxon>
    </lineage>
</organism>
<proteinExistence type="predicted"/>
<dbReference type="PANTHER" id="PTHR39962">
    <property type="entry name" value="BLL4848 PROTEIN"/>
    <property type="match status" value="1"/>
</dbReference>
<reference evidence="3 4" key="1">
    <citation type="submission" date="2019-03" db="EMBL/GenBank/DDBJ databases">
        <title>Subsurface microbial communities from deep shales in Ohio and West Virginia, USA.</title>
        <authorList>
            <person name="Wrighton K."/>
        </authorList>
    </citation>
    <scope>NUCLEOTIDE SEQUENCE [LARGE SCALE GENOMIC DNA]</scope>
    <source>
        <strain evidence="3 4">MSL 6dP</strain>
    </source>
</reference>
<evidence type="ECO:0000313" key="4">
    <source>
        <dbReference type="Proteomes" id="UP000295832"/>
    </source>
</evidence>
<keyword evidence="4" id="KW-1185">Reference proteome</keyword>
<evidence type="ECO:0008006" key="5">
    <source>
        <dbReference type="Google" id="ProtNLM"/>
    </source>
</evidence>
<dbReference type="AlphaFoldDB" id="A0A4R8HI80"/>
<dbReference type="Proteomes" id="UP000295832">
    <property type="component" value="Unassembled WGS sequence"/>
</dbReference>
<dbReference type="Pfam" id="PF17930">
    <property type="entry name" value="LpxI_N"/>
    <property type="match status" value="1"/>
</dbReference>
<comment type="caution">
    <text evidence="3">The sequence shown here is derived from an EMBL/GenBank/DDBJ whole genome shotgun (WGS) entry which is preliminary data.</text>
</comment>
<dbReference type="RefSeq" id="WP_134114185.1">
    <property type="nucleotide sequence ID" value="NZ_SOEG01000001.1"/>
</dbReference>
<dbReference type="Pfam" id="PF06230">
    <property type="entry name" value="LpxI_C"/>
    <property type="match status" value="1"/>
</dbReference>
<protein>
    <recommendedName>
        <fullName evidence="5">DUF1009 domain-containing protein</fullName>
    </recommendedName>
</protein>
<feature type="domain" description="LpxI C-terminal" evidence="1">
    <location>
        <begin position="136"/>
        <end position="265"/>
    </location>
</feature>
<dbReference type="InterPro" id="IPR053174">
    <property type="entry name" value="LpxI"/>
</dbReference>
<dbReference type="InterPro" id="IPR010415">
    <property type="entry name" value="LpxI_C"/>
</dbReference>
<accession>A0A4R8HI80</accession>
<evidence type="ECO:0000259" key="2">
    <source>
        <dbReference type="Pfam" id="PF17930"/>
    </source>
</evidence>
<gene>
    <name evidence="3" type="ORF">C7959_10195</name>
</gene>
<dbReference type="STRING" id="926561.GCA_000379025_00960"/>
<dbReference type="Gene3D" id="3.40.50.20">
    <property type="match status" value="1"/>
</dbReference>
<sequence length="268" mass="29481">MAKIGLLAGNGNLPVIFSQVAVSQGHEVVCITVTPEAEIDKLEDIVDKLYQINVGQLDKLITTLKSEKIIDLVMLGKVTKELLYQGVELDQRFMQLLANLEEKNDDAIMLAIVQELGQAGIKISNQTKYIEDLLPQEGTLTQIKPDEETLADMKYGFKMAKEIGRLDIGQTVVVKDKAIMAVEAIEGTDEAILRGGKLGRGEVVVAKVSKPQQDLRFDIPAVGLDTLDKLIEVNAKGLVIEANKTFIVNQEEFIKEAEKAQIPIVVMK</sequence>
<dbReference type="EMBL" id="SOEG01000001">
    <property type="protein sequence ID" value="TDX59208.1"/>
    <property type="molecule type" value="Genomic_DNA"/>
</dbReference>
<dbReference type="PANTHER" id="PTHR39962:SF1">
    <property type="entry name" value="LPXI FAMILY PROTEIN"/>
    <property type="match status" value="1"/>
</dbReference>